<dbReference type="RefSeq" id="WP_164127976.1">
    <property type="nucleotide sequence ID" value="NZ_JAAGOX010000005.1"/>
</dbReference>
<reference evidence="1" key="1">
    <citation type="submission" date="2020-02" db="EMBL/GenBank/DDBJ databases">
        <title>Delineation of the pyrene-degrading pathway in Roseobacter clade bacteria by genomic analysis.</title>
        <authorList>
            <person name="Zhou H."/>
            <person name="Wang H."/>
        </authorList>
    </citation>
    <scope>NUCLEOTIDE SEQUENCE</scope>
    <source>
        <strain evidence="1">PrR005</strain>
    </source>
</reference>
<dbReference type="AlphaFoldDB" id="A0A6B2NLB9"/>
<organism evidence="1">
    <name type="scientific">Ruegeria sp. PrR005</name>
    <dbReference type="NCBI Taxonomy" id="2706882"/>
    <lineage>
        <taxon>Bacteria</taxon>
        <taxon>Pseudomonadati</taxon>
        <taxon>Pseudomonadota</taxon>
        <taxon>Alphaproteobacteria</taxon>
        <taxon>Rhodobacterales</taxon>
        <taxon>Roseobacteraceae</taxon>
        <taxon>Ruegeria</taxon>
    </lineage>
</organism>
<evidence type="ECO:0000313" key="1">
    <source>
        <dbReference type="EMBL" id="NDW44128.1"/>
    </source>
</evidence>
<gene>
    <name evidence="1" type="ORF">G0P99_04065</name>
</gene>
<comment type="caution">
    <text evidence="1">The sequence shown here is derived from an EMBL/GenBank/DDBJ whole genome shotgun (WGS) entry which is preliminary data.</text>
</comment>
<name>A0A6B2NLB9_9RHOB</name>
<accession>A0A6B2NLB9</accession>
<protein>
    <submittedName>
        <fullName evidence="1">Uncharacterized protein</fullName>
    </submittedName>
</protein>
<sequence>MTGTVGEKAQITVSLGCEPRLLVTIVEKLDGGLFIDIKSEDPGVDAGDLDGFFFNFADDATLNGLHIWPDENQGTEWAPVTDVQMDPDAVDSLSNGAQLAESYDAGIQFGLSPDSTEGYVSAANFTMWSENGPLSIEDIDLDSLAAVVNSDTENGLVKTVSDSGSEDDSFDEEDHEDDECAFLIEGPVNTEVVLTQLENGDIRVDLEVLEGDDPDATGQIGDINGLFFNIADDSLLNGMTVSGADVTGSQFAAGSVNNLGNGVNMEGAQEGETGETENGFDAGISIGQGGIGHGDDIRATSFTLSHPDGLSLEDFNGEVFGLRLTSVGEEGSDDREGSLKLLGQCEDVAQPPVCDDQYYLNDVMALMTQPMHDELAYEMMASEPVEEVDLVDTY</sequence>
<dbReference type="EMBL" id="JAAGOX010000005">
    <property type="protein sequence ID" value="NDW44128.1"/>
    <property type="molecule type" value="Genomic_DNA"/>
</dbReference>
<proteinExistence type="predicted"/>